<dbReference type="Gene3D" id="2.60.120.10">
    <property type="entry name" value="Jelly Rolls"/>
    <property type="match status" value="1"/>
</dbReference>
<dbReference type="RefSeq" id="WP_090676138.1">
    <property type="nucleotide sequence ID" value="NZ_FNIT01000010.1"/>
</dbReference>
<evidence type="ECO:0000313" key="3">
    <source>
        <dbReference type="EMBL" id="SDO67555.1"/>
    </source>
</evidence>
<organism evidence="3 4">
    <name type="scientific">Aureimonas jatrophae</name>
    <dbReference type="NCBI Taxonomy" id="1166073"/>
    <lineage>
        <taxon>Bacteria</taxon>
        <taxon>Pseudomonadati</taxon>
        <taxon>Pseudomonadota</taxon>
        <taxon>Alphaproteobacteria</taxon>
        <taxon>Hyphomicrobiales</taxon>
        <taxon>Aurantimonadaceae</taxon>
        <taxon>Aureimonas</taxon>
    </lineage>
</organism>
<keyword evidence="1" id="KW-0479">Metal-binding</keyword>
<protein>
    <submittedName>
        <fullName evidence="3">Uncharacterized conserved protein, cupin superfamily</fullName>
    </submittedName>
</protein>
<evidence type="ECO:0000256" key="1">
    <source>
        <dbReference type="ARBA" id="ARBA00022723"/>
    </source>
</evidence>
<dbReference type="InterPro" id="IPR014710">
    <property type="entry name" value="RmlC-like_jellyroll"/>
</dbReference>
<dbReference type="Pfam" id="PF07883">
    <property type="entry name" value="Cupin_2"/>
    <property type="match status" value="1"/>
</dbReference>
<dbReference type="InterPro" id="IPR051610">
    <property type="entry name" value="GPI/OXD"/>
</dbReference>
<sequence length="163" mass="17647">MTPRLSLSDLPLESWTQGSAFGSADSSFAKRLGLRLIGASYNEVPPGKSGCPFHNHRGEDELYVILEGSGLYRFGEERIAVSAGDVLGAPAGGPDTAHQLINTGERVLRYLVVSNQAPVDIVEYPDSGKVLGTVEDAPADDGFRHMTRRRESVDYWEDEPGAL</sequence>
<dbReference type="InterPro" id="IPR013096">
    <property type="entry name" value="Cupin_2"/>
</dbReference>
<dbReference type="Proteomes" id="UP000198793">
    <property type="component" value="Unassembled WGS sequence"/>
</dbReference>
<dbReference type="STRING" id="1166073.SAMN05192530_11036"/>
<dbReference type="PANTHER" id="PTHR35848">
    <property type="entry name" value="OXALATE-BINDING PROTEIN"/>
    <property type="match status" value="1"/>
</dbReference>
<dbReference type="AlphaFoldDB" id="A0A1H0LHL9"/>
<dbReference type="InterPro" id="IPR011051">
    <property type="entry name" value="RmlC_Cupin_sf"/>
</dbReference>
<dbReference type="SUPFAM" id="SSF51182">
    <property type="entry name" value="RmlC-like cupins"/>
    <property type="match status" value="1"/>
</dbReference>
<dbReference type="GO" id="GO:0046872">
    <property type="term" value="F:metal ion binding"/>
    <property type="evidence" value="ECO:0007669"/>
    <property type="project" value="UniProtKB-KW"/>
</dbReference>
<reference evidence="3 4" key="1">
    <citation type="submission" date="2016-10" db="EMBL/GenBank/DDBJ databases">
        <authorList>
            <person name="de Groot N.N."/>
        </authorList>
    </citation>
    <scope>NUCLEOTIDE SEQUENCE [LARGE SCALE GENOMIC DNA]</scope>
    <source>
        <strain evidence="4">L7-484,KACC 16230,DSM 25025</strain>
    </source>
</reference>
<dbReference type="CDD" id="cd02224">
    <property type="entry name" value="cupin_SPO2919-like"/>
    <property type="match status" value="1"/>
</dbReference>
<dbReference type="PANTHER" id="PTHR35848:SF6">
    <property type="entry name" value="CUPIN TYPE-2 DOMAIN-CONTAINING PROTEIN"/>
    <property type="match status" value="1"/>
</dbReference>
<evidence type="ECO:0000259" key="2">
    <source>
        <dbReference type="Pfam" id="PF07883"/>
    </source>
</evidence>
<name>A0A1H0LHL9_9HYPH</name>
<feature type="domain" description="Cupin type-2" evidence="2">
    <location>
        <begin position="43"/>
        <end position="113"/>
    </location>
</feature>
<dbReference type="OrthoDB" id="116921at2"/>
<evidence type="ECO:0000313" key="4">
    <source>
        <dbReference type="Proteomes" id="UP000198793"/>
    </source>
</evidence>
<gene>
    <name evidence="3" type="ORF">SAMN05192530_11036</name>
</gene>
<dbReference type="EMBL" id="FNIT01000010">
    <property type="protein sequence ID" value="SDO67555.1"/>
    <property type="molecule type" value="Genomic_DNA"/>
</dbReference>
<proteinExistence type="predicted"/>
<keyword evidence="4" id="KW-1185">Reference proteome</keyword>
<accession>A0A1H0LHL9</accession>